<dbReference type="InterPro" id="IPR000182">
    <property type="entry name" value="GNAT_dom"/>
</dbReference>
<keyword evidence="2" id="KW-0808">Transferase</keyword>
<dbReference type="GO" id="GO:0016747">
    <property type="term" value="F:acyltransferase activity, transferring groups other than amino-acyl groups"/>
    <property type="evidence" value="ECO:0007669"/>
    <property type="project" value="InterPro"/>
</dbReference>
<protein>
    <submittedName>
        <fullName evidence="2">GNAT family N-acetyltransferase</fullName>
    </submittedName>
</protein>
<dbReference type="CDD" id="cd04301">
    <property type="entry name" value="NAT_SF"/>
    <property type="match status" value="1"/>
</dbReference>
<evidence type="ECO:0000313" key="3">
    <source>
        <dbReference type="Proteomes" id="UP000290365"/>
    </source>
</evidence>
<feature type="domain" description="N-acetyltransferase" evidence="1">
    <location>
        <begin position="1"/>
        <end position="142"/>
    </location>
</feature>
<dbReference type="PROSITE" id="PS51186">
    <property type="entry name" value="GNAT"/>
    <property type="match status" value="1"/>
</dbReference>
<evidence type="ECO:0000259" key="1">
    <source>
        <dbReference type="PROSITE" id="PS51186"/>
    </source>
</evidence>
<dbReference type="Gene3D" id="3.40.630.30">
    <property type="match status" value="1"/>
</dbReference>
<dbReference type="OrthoDB" id="9805924at2"/>
<name>A0A4P6JUP1_KTERU</name>
<dbReference type="AlphaFoldDB" id="A0A4P6JUP1"/>
<dbReference type="EMBL" id="CP035758">
    <property type="protein sequence ID" value="QBD79359.1"/>
    <property type="molecule type" value="Genomic_DNA"/>
</dbReference>
<accession>A0A4P6JUP1</accession>
<dbReference type="RefSeq" id="WP_129890412.1">
    <property type="nucleotide sequence ID" value="NZ_CP035758.1"/>
</dbReference>
<gene>
    <name evidence="2" type="ORF">EPA93_26570</name>
</gene>
<proteinExistence type="predicted"/>
<sequence length="142" mass="16352">MEIIDLVPGDKRLPDVHPLLEDLDGVSLEDLHTIYAEGYPQGLRLTALYDEGRCMAVAGWRIMATLQWTRKLHIEDLVTLSDTRSRGYGRLLLEELEKRARVAECTMVDLDSGVQRFDAHRFYLRQRFAITKHHFSKTLPSA</sequence>
<dbReference type="SUPFAM" id="SSF55729">
    <property type="entry name" value="Acyl-CoA N-acyltransferases (Nat)"/>
    <property type="match status" value="1"/>
</dbReference>
<organism evidence="2 3">
    <name type="scientific">Ktedonosporobacter rubrisoli</name>
    <dbReference type="NCBI Taxonomy" id="2509675"/>
    <lineage>
        <taxon>Bacteria</taxon>
        <taxon>Bacillati</taxon>
        <taxon>Chloroflexota</taxon>
        <taxon>Ktedonobacteria</taxon>
        <taxon>Ktedonobacterales</taxon>
        <taxon>Ktedonosporobacteraceae</taxon>
        <taxon>Ktedonosporobacter</taxon>
    </lineage>
</organism>
<dbReference type="KEGG" id="kbs:EPA93_26570"/>
<keyword evidence="3" id="KW-1185">Reference proteome</keyword>
<reference evidence="2 3" key="1">
    <citation type="submission" date="2019-01" db="EMBL/GenBank/DDBJ databases">
        <title>Ktedonosporobacter rubrisoli SCAWS-G2.</title>
        <authorList>
            <person name="Huang Y."/>
            <person name="Yan B."/>
        </authorList>
    </citation>
    <scope>NUCLEOTIDE SEQUENCE [LARGE SCALE GENOMIC DNA]</scope>
    <source>
        <strain evidence="2 3">SCAWS-G2</strain>
    </source>
</reference>
<dbReference type="InterPro" id="IPR016181">
    <property type="entry name" value="Acyl_CoA_acyltransferase"/>
</dbReference>
<dbReference type="Proteomes" id="UP000290365">
    <property type="component" value="Chromosome"/>
</dbReference>
<dbReference type="Pfam" id="PF00583">
    <property type="entry name" value="Acetyltransf_1"/>
    <property type="match status" value="1"/>
</dbReference>
<evidence type="ECO:0000313" key="2">
    <source>
        <dbReference type="EMBL" id="QBD79359.1"/>
    </source>
</evidence>